<dbReference type="PANTHER" id="PTHR46865">
    <property type="entry name" value="OXIDOREDUCTASE-RELATED"/>
    <property type="match status" value="1"/>
</dbReference>
<evidence type="ECO:0000313" key="3">
    <source>
        <dbReference type="Proteomes" id="UP000216020"/>
    </source>
</evidence>
<dbReference type="OrthoDB" id="9147239at2"/>
<dbReference type="GO" id="GO:0071949">
    <property type="term" value="F:FAD binding"/>
    <property type="evidence" value="ECO:0007669"/>
    <property type="project" value="InterPro"/>
</dbReference>
<dbReference type="Proteomes" id="UP000216020">
    <property type="component" value="Unassembled WGS sequence"/>
</dbReference>
<dbReference type="Gene3D" id="3.50.50.60">
    <property type="entry name" value="FAD/NAD(P)-binding domain"/>
    <property type="match status" value="1"/>
</dbReference>
<dbReference type="PANTHER" id="PTHR46865:SF2">
    <property type="entry name" value="MONOOXYGENASE"/>
    <property type="match status" value="1"/>
</dbReference>
<sequence>MKTVLVSGASIAGPSVAFWLARYGFDVTLIEIAPAVRSGGYPIDLRGPAVDVVERMELLEALKAAHVDTRRIIIFDPTGEKVRVVETGGRNDEQARDLEVRRTDLTSLLFDKTRNDVEYLFGESIVSLSSHEGGVDVAFRSGKQRKFDIVIGTDGLHSNTRGLAFGTEHSFERYIGRCYAVFSIPNYIDLSHEGLISMNEEKMAALYPAGQSDVLHALLAFKYDEHKVQELLTAKDRREIVAERFAGWGWEVPRMIEMMRESDDLFLDTMSQVRMPCWSTGRVVVAGDAAHAPTFRSGQGSSLAMIGAYILAGEIASNEDRATAFANYENIMRPFAEANQALAYKYDPSPEEKMSAYKAITLPDYSRLKVN</sequence>
<feature type="domain" description="FAD-binding" evidence="1">
    <location>
        <begin position="3"/>
        <end position="338"/>
    </location>
</feature>
<organism evidence="2 3">
    <name type="scientific">Bordetella genomosp. 10</name>
    <dbReference type="NCBI Taxonomy" id="1416804"/>
    <lineage>
        <taxon>Bacteria</taxon>
        <taxon>Pseudomonadati</taxon>
        <taxon>Pseudomonadota</taxon>
        <taxon>Betaproteobacteria</taxon>
        <taxon>Burkholderiales</taxon>
        <taxon>Alcaligenaceae</taxon>
        <taxon>Bordetella</taxon>
    </lineage>
</organism>
<evidence type="ECO:0000259" key="1">
    <source>
        <dbReference type="Pfam" id="PF01494"/>
    </source>
</evidence>
<keyword evidence="3" id="KW-1185">Reference proteome</keyword>
<reference evidence="3" key="1">
    <citation type="submission" date="2017-05" db="EMBL/GenBank/DDBJ databases">
        <title>Complete and WGS of Bordetella genogroups.</title>
        <authorList>
            <person name="Spilker T."/>
            <person name="Lipuma J."/>
        </authorList>
    </citation>
    <scope>NUCLEOTIDE SEQUENCE [LARGE SCALE GENOMIC DNA]</scope>
    <source>
        <strain evidence="3">AU16122</strain>
    </source>
</reference>
<dbReference type="InterPro" id="IPR002938">
    <property type="entry name" value="FAD-bd"/>
</dbReference>
<dbReference type="InterPro" id="IPR036188">
    <property type="entry name" value="FAD/NAD-bd_sf"/>
</dbReference>
<dbReference type="Pfam" id="PF01494">
    <property type="entry name" value="FAD_binding_3"/>
    <property type="match status" value="1"/>
</dbReference>
<comment type="caution">
    <text evidence="2">The sequence shown here is derived from an EMBL/GenBank/DDBJ whole genome shotgun (WGS) entry which is preliminary data.</text>
</comment>
<dbReference type="InterPro" id="IPR051704">
    <property type="entry name" value="FAD_aromatic-hydroxylase"/>
</dbReference>
<dbReference type="SUPFAM" id="SSF51905">
    <property type="entry name" value="FAD/NAD(P)-binding domain"/>
    <property type="match status" value="1"/>
</dbReference>
<dbReference type="EMBL" id="NEVM01000005">
    <property type="protein sequence ID" value="OZI32464.1"/>
    <property type="molecule type" value="Genomic_DNA"/>
</dbReference>
<name>A0A261S524_9BORD</name>
<dbReference type="AlphaFoldDB" id="A0A261S524"/>
<accession>A0A261S524</accession>
<proteinExistence type="predicted"/>
<evidence type="ECO:0000313" key="2">
    <source>
        <dbReference type="EMBL" id="OZI32464.1"/>
    </source>
</evidence>
<dbReference type="PRINTS" id="PR00420">
    <property type="entry name" value="RNGMNOXGNASE"/>
</dbReference>
<dbReference type="Gene3D" id="3.30.9.10">
    <property type="entry name" value="D-Amino Acid Oxidase, subunit A, domain 2"/>
    <property type="match status" value="1"/>
</dbReference>
<protein>
    <recommendedName>
        <fullName evidence="1">FAD-binding domain-containing protein</fullName>
    </recommendedName>
</protein>
<gene>
    <name evidence="2" type="ORF">CAL29_24300</name>
</gene>